<dbReference type="Proteomes" id="UP000476176">
    <property type="component" value="Unassembled WGS sequence"/>
</dbReference>
<feature type="transmembrane region" description="Helical" evidence="2">
    <location>
        <begin position="268"/>
        <end position="292"/>
    </location>
</feature>
<dbReference type="EMBL" id="QXFZ01000308">
    <property type="protein sequence ID" value="KAE9121894.1"/>
    <property type="molecule type" value="Genomic_DNA"/>
</dbReference>
<dbReference type="EMBL" id="QXGD01000040">
    <property type="protein sequence ID" value="KAE9256750.1"/>
    <property type="molecule type" value="Genomic_DNA"/>
</dbReference>
<keyword evidence="13" id="KW-1185">Reference proteome</keyword>
<dbReference type="EMBL" id="QXFW01000266">
    <property type="protein sequence ID" value="KAE9018232.1"/>
    <property type="molecule type" value="Genomic_DNA"/>
</dbReference>
<reference evidence="12 13" key="1">
    <citation type="submission" date="2018-08" db="EMBL/GenBank/DDBJ databases">
        <title>Genomic investigation of the strawberry pathogen Phytophthora fragariae indicates pathogenicity is determined by transcriptional variation in three key races.</title>
        <authorList>
            <person name="Adams T.M."/>
            <person name="Armitage A.D."/>
            <person name="Sobczyk M.K."/>
            <person name="Bates H.J."/>
            <person name="Dunwell J.M."/>
            <person name="Nellist C.F."/>
            <person name="Harrison R.J."/>
        </authorList>
    </citation>
    <scope>NUCLEOTIDE SEQUENCE [LARGE SCALE GENOMIC DNA]</scope>
    <source>
        <strain evidence="11 14">A4</strain>
        <strain evidence="10 15">BC-1</strain>
        <strain evidence="9 19">BC-23</strain>
        <strain evidence="8 13">NOV-27</strain>
        <strain evidence="7 16">NOV-5</strain>
        <strain evidence="5 17">NOV-71</strain>
        <strain evidence="3 12">NOV-9</strain>
        <strain evidence="6 20">ONT-3</strain>
        <strain evidence="4 18">SCRP245</strain>
    </source>
</reference>
<evidence type="ECO:0000313" key="8">
    <source>
        <dbReference type="EMBL" id="KAE9220511.1"/>
    </source>
</evidence>
<dbReference type="EMBL" id="QXGC01000028">
    <property type="protein sequence ID" value="KAE9254040.1"/>
    <property type="molecule type" value="Genomic_DNA"/>
</dbReference>
<feature type="compositionally biased region" description="Basic and acidic residues" evidence="1">
    <location>
        <begin position="93"/>
        <end position="102"/>
    </location>
</feature>
<evidence type="ECO:0000313" key="6">
    <source>
        <dbReference type="EMBL" id="KAE9123407.1"/>
    </source>
</evidence>
<gene>
    <name evidence="11" type="ORF">PF001_g6474</name>
    <name evidence="10" type="ORF">PF002_g1671</name>
    <name evidence="9" type="ORF">PF004_g1213</name>
    <name evidence="8" type="ORF">PF005_g7453</name>
    <name evidence="7" type="ORF">PF006_g6316</name>
    <name evidence="5" type="ORF">PF007_g7655</name>
    <name evidence="3" type="ORF">PF009_g1487</name>
    <name evidence="6" type="ORF">PF010_g6414</name>
    <name evidence="4" type="ORF">PF011_g6351</name>
</gene>
<evidence type="ECO:0000313" key="4">
    <source>
        <dbReference type="EMBL" id="KAE9018232.1"/>
    </source>
</evidence>
<proteinExistence type="predicted"/>
<dbReference type="Proteomes" id="UP000440732">
    <property type="component" value="Unassembled WGS sequence"/>
</dbReference>
<dbReference type="EMBL" id="QXGA01000252">
    <property type="protein sequence ID" value="KAE9149171.1"/>
    <property type="molecule type" value="Genomic_DNA"/>
</dbReference>
<evidence type="ECO:0000313" key="19">
    <source>
        <dbReference type="Proteomes" id="UP000476176"/>
    </source>
</evidence>
<dbReference type="EMBL" id="QXGF01000034">
    <property type="protein sequence ID" value="KAE8948974.1"/>
    <property type="molecule type" value="Genomic_DNA"/>
</dbReference>
<feature type="compositionally biased region" description="Low complexity" evidence="1">
    <location>
        <begin position="62"/>
        <end position="79"/>
    </location>
</feature>
<evidence type="ECO:0000313" key="13">
    <source>
        <dbReference type="Proteomes" id="UP000433483"/>
    </source>
</evidence>
<evidence type="ECO:0000313" key="16">
    <source>
        <dbReference type="Proteomes" id="UP000440732"/>
    </source>
</evidence>
<evidence type="ECO:0008006" key="21">
    <source>
        <dbReference type="Google" id="ProtNLM"/>
    </source>
</evidence>
<sequence>MADTTTKRAPTAAEKRAARRARVLQSSESRLKLLKGQVSSLKTPEPTLEQQLDEGVDKLLTGGSDASAEGSDASAEGAETPPTELQIPQRVDPAQRRRDAAARRRRKEKMVQQMLGTEPQEVEQVTLNKGSTEHKAPMTPLPAPAASTSAALEPTLSRHSTALKLLAMEEKLVLLLIVAAAVFAAVCMDLTSISASLVADDQLFVSYQDLITKGVPMEAIRQQFEREQVEPEMRNKLEHLLTQQLKTEAMGASAAAGSSGWLPDVADLGFFFTSLLAHPPIALCVFLVRLLVSTGANALHKALYLPDVKNPQEGDLGFLANMALSNRPVLKEFLVKGRKSLDDVFAFIFALVVFVAIRAIWLS</sequence>
<dbReference type="Proteomes" id="UP000441208">
    <property type="component" value="Unassembled WGS sequence"/>
</dbReference>
<evidence type="ECO:0000313" key="9">
    <source>
        <dbReference type="EMBL" id="KAE9254040.1"/>
    </source>
</evidence>
<evidence type="ECO:0000313" key="10">
    <source>
        <dbReference type="EMBL" id="KAE9256750.1"/>
    </source>
</evidence>
<comment type="caution">
    <text evidence="10">The sequence shown here is derived from an EMBL/GenBank/DDBJ whole genome shotgun (WGS) entry which is preliminary data.</text>
</comment>
<evidence type="ECO:0000256" key="1">
    <source>
        <dbReference type="SAM" id="MobiDB-lite"/>
    </source>
</evidence>
<evidence type="ECO:0000313" key="5">
    <source>
        <dbReference type="EMBL" id="KAE9121894.1"/>
    </source>
</evidence>
<evidence type="ECO:0000313" key="15">
    <source>
        <dbReference type="Proteomes" id="UP000440367"/>
    </source>
</evidence>
<evidence type="ECO:0000313" key="11">
    <source>
        <dbReference type="EMBL" id="KAE9318220.1"/>
    </source>
</evidence>
<accession>A0A6A4AJT7</accession>
<dbReference type="Proteomes" id="UP000440367">
    <property type="component" value="Unassembled WGS sequence"/>
</dbReference>
<organism evidence="10 15">
    <name type="scientific">Phytophthora fragariae</name>
    <dbReference type="NCBI Taxonomy" id="53985"/>
    <lineage>
        <taxon>Eukaryota</taxon>
        <taxon>Sar</taxon>
        <taxon>Stramenopiles</taxon>
        <taxon>Oomycota</taxon>
        <taxon>Peronosporomycetes</taxon>
        <taxon>Peronosporales</taxon>
        <taxon>Peronosporaceae</taxon>
        <taxon>Phytophthora</taxon>
    </lineage>
</organism>
<dbReference type="Proteomes" id="UP000437068">
    <property type="component" value="Unassembled WGS sequence"/>
</dbReference>
<dbReference type="Proteomes" id="UP000460718">
    <property type="component" value="Unassembled WGS sequence"/>
</dbReference>
<name>A0A6A4AJT7_9STRA</name>
<feature type="transmembrane region" description="Helical" evidence="2">
    <location>
        <begin position="344"/>
        <end position="361"/>
    </location>
</feature>
<dbReference type="AlphaFoldDB" id="A0A6A4AJT7"/>
<evidence type="ECO:0000313" key="3">
    <source>
        <dbReference type="EMBL" id="KAE8948974.1"/>
    </source>
</evidence>
<keyword evidence="2" id="KW-0472">Membrane</keyword>
<dbReference type="Proteomes" id="UP000433483">
    <property type="component" value="Unassembled WGS sequence"/>
</dbReference>
<evidence type="ECO:0000256" key="2">
    <source>
        <dbReference type="SAM" id="Phobius"/>
    </source>
</evidence>
<dbReference type="Proteomes" id="UP000429523">
    <property type="component" value="Unassembled WGS sequence"/>
</dbReference>
<dbReference type="EMBL" id="QXGE01000259">
    <property type="protein sequence ID" value="KAE9318220.1"/>
    <property type="molecule type" value="Genomic_DNA"/>
</dbReference>
<keyword evidence="2" id="KW-1133">Transmembrane helix</keyword>
<evidence type="ECO:0000313" key="12">
    <source>
        <dbReference type="Proteomes" id="UP000429523"/>
    </source>
</evidence>
<dbReference type="Proteomes" id="UP000488956">
    <property type="component" value="Unassembled WGS sequence"/>
</dbReference>
<feature type="transmembrane region" description="Helical" evidence="2">
    <location>
        <begin position="172"/>
        <end position="199"/>
    </location>
</feature>
<dbReference type="EMBL" id="QXFX01000255">
    <property type="protein sequence ID" value="KAE9123407.1"/>
    <property type="molecule type" value="Genomic_DNA"/>
</dbReference>
<evidence type="ECO:0000313" key="7">
    <source>
        <dbReference type="EMBL" id="KAE9149171.1"/>
    </source>
</evidence>
<evidence type="ECO:0000313" key="18">
    <source>
        <dbReference type="Proteomes" id="UP000460718"/>
    </source>
</evidence>
<evidence type="ECO:0000313" key="14">
    <source>
        <dbReference type="Proteomes" id="UP000437068"/>
    </source>
</evidence>
<keyword evidence="2" id="KW-0812">Transmembrane</keyword>
<evidence type="ECO:0000313" key="20">
    <source>
        <dbReference type="Proteomes" id="UP000488956"/>
    </source>
</evidence>
<dbReference type="EMBL" id="QXGB01000298">
    <property type="protein sequence ID" value="KAE9220511.1"/>
    <property type="molecule type" value="Genomic_DNA"/>
</dbReference>
<feature type="region of interest" description="Disordered" evidence="1">
    <location>
        <begin position="1"/>
        <end position="123"/>
    </location>
</feature>
<protein>
    <recommendedName>
        <fullName evidence="21">Transmembrane protein</fullName>
    </recommendedName>
</protein>
<evidence type="ECO:0000313" key="17">
    <source>
        <dbReference type="Proteomes" id="UP000441208"/>
    </source>
</evidence>
<dbReference type="OrthoDB" id="74847at2759"/>